<accession>A0ABD0P4K9</accession>
<keyword evidence="2" id="KW-1185">Reference proteome</keyword>
<sequence>SVKAAAGNQTGTDISVAVHFEPCQVGDIQSLLTISSDLGGEYVFPLYGTCTPPKAQGPFAISSGSSVSISFKNVFQQATTFSFQVDNPVFTVKGAETILPQKTQHIQVTFDGPPTGSRGPCHGKLTISCPRMEGHGQGIFWVYYLKGYCPEPPSEKRTS</sequence>
<dbReference type="InterPro" id="IPR033305">
    <property type="entry name" value="Hydin-like"/>
</dbReference>
<name>A0ABD0P4K9_CIRMR</name>
<gene>
    <name evidence="1" type="ORF">M9458_036298</name>
</gene>
<organism evidence="1 2">
    <name type="scientific">Cirrhinus mrigala</name>
    <name type="common">Mrigala</name>
    <dbReference type="NCBI Taxonomy" id="683832"/>
    <lineage>
        <taxon>Eukaryota</taxon>
        <taxon>Metazoa</taxon>
        <taxon>Chordata</taxon>
        <taxon>Craniata</taxon>
        <taxon>Vertebrata</taxon>
        <taxon>Euteleostomi</taxon>
        <taxon>Actinopterygii</taxon>
        <taxon>Neopterygii</taxon>
        <taxon>Teleostei</taxon>
        <taxon>Ostariophysi</taxon>
        <taxon>Cypriniformes</taxon>
        <taxon>Cyprinidae</taxon>
        <taxon>Labeoninae</taxon>
        <taxon>Labeonini</taxon>
        <taxon>Cirrhinus</taxon>
    </lineage>
</organism>
<dbReference type="PANTHER" id="PTHR23053">
    <property type="entry name" value="DLEC1 DELETED IN LUNG AND ESOPHAGEAL CANCER 1"/>
    <property type="match status" value="1"/>
</dbReference>
<feature type="non-terminal residue" evidence="1">
    <location>
        <position position="1"/>
    </location>
</feature>
<evidence type="ECO:0000313" key="2">
    <source>
        <dbReference type="Proteomes" id="UP001529510"/>
    </source>
</evidence>
<dbReference type="AlphaFoldDB" id="A0ABD0P4K9"/>
<feature type="non-terminal residue" evidence="1">
    <location>
        <position position="159"/>
    </location>
</feature>
<dbReference type="EMBL" id="JAMKFB020000018">
    <property type="protein sequence ID" value="KAL0168076.1"/>
    <property type="molecule type" value="Genomic_DNA"/>
</dbReference>
<proteinExistence type="predicted"/>
<reference evidence="1 2" key="1">
    <citation type="submission" date="2024-05" db="EMBL/GenBank/DDBJ databases">
        <title>Genome sequencing and assembly of Indian major carp, Cirrhinus mrigala (Hamilton, 1822).</title>
        <authorList>
            <person name="Mohindra V."/>
            <person name="Chowdhury L.M."/>
            <person name="Lal K."/>
            <person name="Jena J.K."/>
        </authorList>
    </citation>
    <scope>NUCLEOTIDE SEQUENCE [LARGE SCALE GENOMIC DNA]</scope>
    <source>
        <strain evidence="1">CM1030</strain>
        <tissue evidence="1">Blood</tissue>
    </source>
</reference>
<dbReference type="Proteomes" id="UP001529510">
    <property type="component" value="Unassembled WGS sequence"/>
</dbReference>
<dbReference type="PANTHER" id="PTHR23053:SF0">
    <property type="entry name" value="HYDROCEPHALUS-INDUCING PROTEIN HOMOLOG"/>
    <property type="match status" value="1"/>
</dbReference>
<protein>
    <submittedName>
        <fullName evidence="1">Uncharacterized protein</fullName>
    </submittedName>
</protein>
<comment type="caution">
    <text evidence="1">The sequence shown here is derived from an EMBL/GenBank/DDBJ whole genome shotgun (WGS) entry which is preliminary data.</text>
</comment>
<evidence type="ECO:0000313" key="1">
    <source>
        <dbReference type="EMBL" id="KAL0168076.1"/>
    </source>
</evidence>